<evidence type="ECO:0000313" key="2">
    <source>
        <dbReference type="EMBL" id="CAF3952975.1"/>
    </source>
</evidence>
<dbReference type="Proteomes" id="UP000663829">
    <property type="component" value="Unassembled WGS sequence"/>
</dbReference>
<name>A0A814VGL2_9BILA</name>
<evidence type="ECO:0000313" key="3">
    <source>
        <dbReference type="Proteomes" id="UP000663829"/>
    </source>
</evidence>
<reference evidence="1" key="1">
    <citation type="submission" date="2021-02" db="EMBL/GenBank/DDBJ databases">
        <authorList>
            <person name="Nowell W R."/>
        </authorList>
    </citation>
    <scope>NUCLEOTIDE SEQUENCE</scope>
</reference>
<proteinExistence type="predicted"/>
<accession>A0A814VGL2</accession>
<sequence length="106" mass="12518">MKGLTPGYLSVHLHVRQPNERYNLRSNRNTTIETMSNTSKEFFVVVAEEWNRLVFKDPGVLRMKVAIVRVILKNELTPTGKFSKRLKFATRREEIIFMRIKCELHL</sequence>
<dbReference type="EMBL" id="CAJNOQ010008117">
    <property type="protein sequence ID" value="CAF1188699.1"/>
    <property type="molecule type" value="Genomic_DNA"/>
</dbReference>
<organism evidence="1 3">
    <name type="scientific">Didymodactylos carnosus</name>
    <dbReference type="NCBI Taxonomy" id="1234261"/>
    <lineage>
        <taxon>Eukaryota</taxon>
        <taxon>Metazoa</taxon>
        <taxon>Spiralia</taxon>
        <taxon>Gnathifera</taxon>
        <taxon>Rotifera</taxon>
        <taxon>Eurotatoria</taxon>
        <taxon>Bdelloidea</taxon>
        <taxon>Philodinida</taxon>
        <taxon>Philodinidae</taxon>
        <taxon>Didymodactylos</taxon>
    </lineage>
</organism>
<dbReference type="AlphaFoldDB" id="A0A814VGL2"/>
<dbReference type="Proteomes" id="UP000681722">
    <property type="component" value="Unassembled WGS sequence"/>
</dbReference>
<evidence type="ECO:0000313" key="1">
    <source>
        <dbReference type="EMBL" id="CAF1188699.1"/>
    </source>
</evidence>
<keyword evidence="3" id="KW-1185">Reference proteome</keyword>
<comment type="caution">
    <text evidence="1">The sequence shown here is derived from an EMBL/GenBank/DDBJ whole genome shotgun (WGS) entry which is preliminary data.</text>
</comment>
<dbReference type="EMBL" id="CAJOBC010008118">
    <property type="protein sequence ID" value="CAF3952975.1"/>
    <property type="molecule type" value="Genomic_DNA"/>
</dbReference>
<protein>
    <submittedName>
        <fullName evidence="1">Uncharacterized protein</fullName>
    </submittedName>
</protein>
<gene>
    <name evidence="1" type="ORF">GPM918_LOCUS23090</name>
    <name evidence="2" type="ORF">SRO942_LOCUS23089</name>
</gene>